<proteinExistence type="predicted"/>
<feature type="transmembrane region" description="Helical" evidence="1">
    <location>
        <begin position="486"/>
        <end position="507"/>
    </location>
</feature>
<keyword evidence="1" id="KW-0472">Membrane</keyword>
<protein>
    <submittedName>
        <fullName evidence="2">Uncharacterized protein</fullName>
    </submittedName>
</protein>
<evidence type="ECO:0000313" key="3">
    <source>
        <dbReference type="Proteomes" id="UP000214688"/>
    </source>
</evidence>
<feature type="transmembrane region" description="Helical" evidence="1">
    <location>
        <begin position="409"/>
        <end position="436"/>
    </location>
</feature>
<keyword evidence="1" id="KW-0812">Transmembrane</keyword>
<accession>A0A223D205</accession>
<sequence>MKSFLRIFPYFLVFVIVFLLQIKWDAENRVLPFLEPYGRETSIGTATPNRPAQVLGDQRYAWLSEQELIIATIDPAKQTSELEKRPVPSPDIYTTTTFRYSGNDLYWVGAKRVLKHAAWENGAWGAVTSFDPDVISMELLDLGEQSYILVGTETGLKIYAATGNELSTVQSFPLKRTVYVDASVDQKGIAHIGATEQVGAESYNLLYFTFDGATQKASEFKTVKELSVGTSNLVDETVFGIDETHGYYLMTYKSSRKSTTELRAVSFALADPSPKTAKDMKLIPKTMLGENAANSNSPYVRPVQEKGLQFAFVADYGKNPRNVGKEVFFSTLQNGEWKQDLERVSNTNNMGSNPVFEKQGDSTTTVFLVFAKLKTYDVLYNSNDPSYAAATNHLDRDDYTRAAMVVPQYLGMSVMLLVIAFAWPMLPFAYLFYFVVKKEDALYDQPNRHLFVSVLLYLVTQIVLFLEYGKLDSLYTYMPEWMQSGFAVSVLFVALAALSYLFTALYARTRYERSAMGEFSYFLGINVWTAMLVLSYYLAG</sequence>
<keyword evidence="1" id="KW-1133">Transmembrane helix</keyword>
<reference evidence="2 3" key="1">
    <citation type="journal article" date="2015" name="Int. J. Syst. Evol. Microbiol.">
        <title>Tumebacillus algifaecis sp. nov., isolated from decomposing algal scum.</title>
        <authorList>
            <person name="Wu Y.F."/>
            <person name="Zhang B."/>
            <person name="Xing P."/>
            <person name="Wu Q.L."/>
            <person name="Liu S.J."/>
        </authorList>
    </citation>
    <scope>NUCLEOTIDE SEQUENCE [LARGE SCALE GENOMIC DNA]</scope>
    <source>
        <strain evidence="2 3">THMBR28</strain>
    </source>
</reference>
<dbReference type="EMBL" id="CP022657">
    <property type="protein sequence ID" value="ASS75739.1"/>
    <property type="molecule type" value="Genomic_DNA"/>
</dbReference>
<dbReference type="Proteomes" id="UP000214688">
    <property type="component" value="Chromosome"/>
</dbReference>
<feature type="transmembrane region" description="Helical" evidence="1">
    <location>
        <begin position="519"/>
        <end position="539"/>
    </location>
</feature>
<feature type="transmembrane region" description="Helical" evidence="1">
    <location>
        <begin position="448"/>
        <end position="466"/>
    </location>
</feature>
<evidence type="ECO:0000256" key="1">
    <source>
        <dbReference type="SAM" id="Phobius"/>
    </source>
</evidence>
<dbReference type="AlphaFoldDB" id="A0A223D205"/>
<keyword evidence="3" id="KW-1185">Reference proteome</keyword>
<name>A0A223D205_9BACL</name>
<gene>
    <name evidence="2" type="ORF">CIG75_12595</name>
</gene>
<dbReference type="KEGG" id="tab:CIG75_12595"/>
<feature type="transmembrane region" description="Helical" evidence="1">
    <location>
        <begin position="7"/>
        <end position="24"/>
    </location>
</feature>
<organism evidence="2 3">
    <name type="scientific">Tumebacillus algifaecis</name>
    <dbReference type="NCBI Taxonomy" id="1214604"/>
    <lineage>
        <taxon>Bacteria</taxon>
        <taxon>Bacillati</taxon>
        <taxon>Bacillota</taxon>
        <taxon>Bacilli</taxon>
        <taxon>Bacillales</taxon>
        <taxon>Alicyclobacillaceae</taxon>
        <taxon>Tumebacillus</taxon>
    </lineage>
</organism>
<dbReference type="OrthoDB" id="2379147at2"/>
<dbReference type="RefSeq" id="WP_094236980.1">
    <property type="nucleotide sequence ID" value="NZ_CP022657.1"/>
</dbReference>
<evidence type="ECO:0000313" key="2">
    <source>
        <dbReference type="EMBL" id="ASS75739.1"/>
    </source>
</evidence>